<sequence length="100" mass="11019">MNSLRNLPIVLRYEEDGTILAQCPLLPDCQCKSTSRTQVLRTMQMLIKHALAASAASTSLKAQKYEVVHLAVAPASDSGNRFGTRSPRRKKPESPLLEVI</sequence>
<organism evidence="2 3">
    <name type="scientific">Pendulispora albinea</name>
    <dbReference type="NCBI Taxonomy" id="2741071"/>
    <lineage>
        <taxon>Bacteria</taxon>
        <taxon>Pseudomonadati</taxon>
        <taxon>Myxococcota</taxon>
        <taxon>Myxococcia</taxon>
        <taxon>Myxococcales</taxon>
        <taxon>Sorangiineae</taxon>
        <taxon>Pendulisporaceae</taxon>
        <taxon>Pendulispora</taxon>
    </lineage>
</organism>
<feature type="region of interest" description="Disordered" evidence="1">
    <location>
        <begin position="76"/>
        <end position="100"/>
    </location>
</feature>
<protein>
    <submittedName>
        <fullName evidence="2">Uncharacterized protein</fullName>
    </submittedName>
</protein>
<dbReference type="SUPFAM" id="SSF143100">
    <property type="entry name" value="TTHA1013/TTHA0281-like"/>
    <property type="match status" value="1"/>
</dbReference>
<name>A0ABZ2LMD3_9BACT</name>
<evidence type="ECO:0000313" key="2">
    <source>
        <dbReference type="EMBL" id="WXB12069.1"/>
    </source>
</evidence>
<proteinExistence type="predicted"/>
<evidence type="ECO:0000256" key="1">
    <source>
        <dbReference type="SAM" id="MobiDB-lite"/>
    </source>
</evidence>
<dbReference type="EMBL" id="CP089984">
    <property type="protein sequence ID" value="WXB12069.1"/>
    <property type="molecule type" value="Genomic_DNA"/>
</dbReference>
<gene>
    <name evidence="2" type="ORF">LZC94_29965</name>
</gene>
<accession>A0ABZ2LMD3</accession>
<dbReference type="InterPro" id="IPR035069">
    <property type="entry name" value="TTHA1013/TTHA0281-like"/>
</dbReference>
<dbReference type="Proteomes" id="UP001370348">
    <property type="component" value="Chromosome"/>
</dbReference>
<dbReference type="RefSeq" id="WP_394821686.1">
    <property type="nucleotide sequence ID" value="NZ_CP089984.1"/>
</dbReference>
<reference evidence="2 3" key="1">
    <citation type="submission" date="2021-12" db="EMBL/GenBank/DDBJ databases">
        <title>Discovery of the Pendulisporaceae a myxobacterial family with distinct sporulation behavior and unique specialized metabolism.</title>
        <authorList>
            <person name="Garcia R."/>
            <person name="Popoff A."/>
            <person name="Bader C.D."/>
            <person name="Loehr J."/>
            <person name="Walesch S."/>
            <person name="Walt C."/>
            <person name="Boldt J."/>
            <person name="Bunk B."/>
            <person name="Haeckl F.J.F.P.J."/>
            <person name="Gunesch A.P."/>
            <person name="Birkelbach J."/>
            <person name="Nuebel U."/>
            <person name="Pietschmann T."/>
            <person name="Bach T."/>
            <person name="Mueller R."/>
        </authorList>
    </citation>
    <scope>NUCLEOTIDE SEQUENCE [LARGE SCALE GENOMIC DNA]</scope>
    <source>
        <strain evidence="2 3">MSr11954</strain>
    </source>
</reference>
<evidence type="ECO:0000313" key="3">
    <source>
        <dbReference type="Proteomes" id="UP001370348"/>
    </source>
</evidence>
<keyword evidence="3" id="KW-1185">Reference proteome</keyword>